<organism evidence="1 2">
    <name type="scientific">Desulfamplus magnetovallimortis</name>
    <dbReference type="NCBI Taxonomy" id="1246637"/>
    <lineage>
        <taxon>Bacteria</taxon>
        <taxon>Pseudomonadati</taxon>
        <taxon>Thermodesulfobacteriota</taxon>
        <taxon>Desulfobacteria</taxon>
        <taxon>Desulfobacterales</taxon>
        <taxon>Desulfobacteraceae</taxon>
        <taxon>Desulfamplus</taxon>
    </lineage>
</organism>
<protein>
    <submittedName>
        <fullName evidence="1">Uncharacterized protein</fullName>
    </submittedName>
</protein>
<dbReference type="STRING" id="1246637.MTBBW1_2130039"/>
<dbReference type="AlphaFoldDB" id="A0A1W1HCC7"/>
<sequence>MYDKDLAIDILSQIYQATLTIIKRFSSVKTVSDFTDSEYGVEKLDSICMLLIAIGESGIFHFPVYTFTNRMSVFRGYCTGKCKVLSV</sequence>
<evidence type="ECO:0000313" key="2">
    <source>
        <dbReference type="Proteomes" id="UP000191931"/>
    </source>
</evidence>
<proteinExistence type="predicted"/>
<accession>A0A1W1HCC7</accession>
<dbReference type="Proteomes" id="UP000191931">
    <property type="component" value="Unassembled WGS sequence"/>
</dbReference>
<gene>
    <name evidence="1" type="ORF">MTBBW1_2130039</name>
</gene>
<reference evidence="1 2" key="1">
    <citation type="submission" date="2017-03" db="EMBL/GenBank/DDBJ databases">
        <authorList>
            <person name="Afonso C.L."/>
            <person name="Miller P.J."/>
            <person name="Scott M.A."/>
            <person name="Spackman E."/>
            <person name="Goraichik I."/>
            <person name="Dimitrov K.M."/>
            <person name="Suarez D.L."/>
            <person name="Swayne D.E."/>
        </authorList>
    </citation>
    <scope>NUCLEOTIDE SEQUENCE [LARGE SCALE GENOMIC DNA]</scope>
    <source>
        <strain evidence="1">PRJEB14757</strain>
    </source>
</reference>
<dbReference type="EMBL" id="FWEV01000128">
    <property type="protein sequence ID" value="SLM30144.1"/>
    <property type="molecule type" value="Genomic_DNA"/>
</dbReference>
<evidence type="ECO:0000313" key="1">
    <source>
        <dbReference type="EMBL" id="SLM30144.1"/>
    </source>
</evidence>
<name>A0A1W1HCC7_9BACT</name>
<keyword evidence="2" id="KW-1185">Reference proteome</keyword>